<gene>
    <name evidence="2" type="ORF">UCDDS831_g02455</name>
</gene>
<reference evidence="2 3" key="2">
    <citation type="submission" date="2015-05" db="EMBL/GenBank/DDBJ databases">
        <title>Distinctive expansion of gene families associated with plant cell wall degradation and secondary metabolism in the genomes of grapevine trunk pathogens.</title>
        <authorList>
            <person name="Lawrence D.P."/>
            <person name="Travadon R."/>
            <person name="Rolshausen P.E."/>
            <person name="Baumgartner K."/>
        </authorList>
    </citation>
    <scope>NUCLEOTIDE SEQUENCE [LARGE SCALE GENOMIC DNA]</scope>
    <source>
        <strain evidence="2">DS831</strain>
    </source>
</reference>
<dbReference type="AlphaFoldDB" id="A0A0G2ENT1"/>
<evidence type="ECO:0000313" key="3">
    <source>
        <dbReference type="Proteomes" id="UP000034182"/>
    </source>
</evidence>
<organism evidence="2 3">
    <name type="scientific">Diplodia seriata</name>
    <dbReference type="NCBI Taxonomy" id="420778"/>
    <lineage>
        <taxon>Eukaryota</taxon>
        <taxon>Fungi</taxon>
        <taxon>Dikarya</taxon>
        <taxon>Ascomycota</taxon>
        <taxon>Pezizomycotina</taxon>
        <taxon>Dothideomycetes</taxon>
        <taxon>Dothideomycetes incertae sedis</taxon>
        <taxon>Botryosphaeriales</taxon>
        <taxon>Botryosphaeriaceae</taxon>
        <taxon>Diplodia</taxon>
    </lineage>
</organism>
<comment type="caution">
    <text evidence="2">The sequence shown here is derived from an EMBL/GenBank/DDBJ whole genome shotgun (WGS) entry which is preliminary data.</text>
</comment>
<name>A0A0G2ENT1_9PEZI</name>
<sequence>MSGLNQTPHPYTLNEPPDWADDAFLRMFDNLPRTSQLENSKHPKKYIMKRALEGYFMAVDICQEEYPLDQALIPFWMPYDSYRLMRYRMQSNNNDPALHHVLEKVLTWDYDLRTQLLTLHTLHPLALIATPHLLRSLHASTHPFCLTDGTGRTWRIFRPPIHPSPGRQIPNGADARLTTGTAFLGCTALRTPTHALWYRGPGQNELYPDLVVEVGAPDKRIEERAEWRIEVTWEMVLEGFEMYVSNMEMWEEIWEETERALRDNKGDAESAVVEAAGAGSEEVNPNSDSGTDTDMDSD</sequence>
<feature type="compositionally biased region" description="Low complexity" evidence="1">
    <location>
        <begin position="269"/>
        <end position="290"/>
    </location>
</feature>
<accession>A0A0G2ENT1</accession>
<proteinExistence type="predicted"/>
<evidence type="ECO:0000313" key="2">
    <source>
        <dbReference type="EMBL" id="KKY24412.1"/>
    </source>
</evidence>
<protein>
    <submittedName>
        <fullName evidence="2">Uncharacterized protein</fullName>
    </submittedName>
</protein>
<evidence type="ECO:0000256" key="1">
    <source>
        <dbReference type="SAM" id="MobiDB-lite"/>
    </source>
</evidence>
<dbReference type="Proteomes" id="UP000034182">
    <property type="component" value="Unassembled WGS sequence"/>
</dbReference>
<reference evidence="2 3" key="1">
    <citation type="submission" date="2015-03" db="EMBL/GenBank/DDBJ databases">
        <authorList>
            <person name="Morales-Cruz A."/>
            <person name="Amrine K.C."/>
            <person name="Cantu D."/>
        </authorList>
    </citation>
    <scope>NUCLEOTIDE SEQUENCE [LARGE SCALE GENOMIC DNA]</scope>
    <source>
        <strain evidence="2">DS831</strain>
    </source>
</reference>
<dbReference type="EMBL" id="LAQI01000059">
    <property type="protein sequence ID" value="KKY24412.1"/>
    <property type="molecule type" value="Genomic_DNA"/>
</dbReference>
<feature type="region of interest" description="Disordered" evidence="1">
    <location>
        <begin position="261"/>
        <end position="298"/>
    </location>
</feature>